<dbReference type="HOGENOM" id="CLU_1940803_0_0_1"/>
<proteinExistence type="predicted"/>
<evidence type="ECO:0000313" key="3">
    <source>
        <dbReference type="Proteomes" id="UP000009022"/>
    </source>
</evidence>
<dbReference type="AlphaFoldDB" id="B3S737"/>
<dbReference type="EMBL" id="DS985253">
    <property type="protein sequence ID" value="EDV21505.1"/>
    <property type="molecule type" value="Genomic_DNA"/>
</dbReference>
<reference evidence="2 3" key="1">
    <citation type="journal article" date="2008" name="Nature">
        <title>The Trichoplax genome and the nature of placozoans.</title>
        <authorList>
            <person name="Srivastava M."/>
            <person name="Begovic E."/>
            <person name="Chapman J."/>
            <person name="Putnam N.H."/>
            <person name="Hellsten U."/>
            <person name="Kawashima T."/>
            <person name="Kuo A."/>
            <person name="Mitros T."/>
            <person name="Salamov A."/>
            <person name="Carpenter M.L."/>
            <person name="Signorovitch A.Y."/>
            <person name="Moreno M.A."/>
            <person name="Kamm K."/>
            <person name="Grimwood J."/>
            <person name="Schmutz J."/>
            <person name="Shapiro H."/>
            <person name="Grigoriev I.V."/>
            <person name="Buss L.W."/>
            <person name="Schierwater B."/>
            <person name="Dellaporta S.L."/>
            <person name="Rokhsar D.S."/>
        </authorList>
    </citation>
    <scope>NUCLEOTIDE SEQUENCE [LARGE SCALE GENOMIC DNA]</scope>
    <source>
        <strain evidence="2 3">Grell-BS-1999</strain>
    </source>
</reference>
<feature type="signal peptide" evidence="1">
    <location>
        <begin position="1"/>
        <end position="21"/>
    </location>
</feature>
<gene>
    <name evidence="2" type="ORF">TRIADDRAFT_60025</name>
</gene>
<dbReference type="GeneID" id="6757318"/>
<dbReference type="CTD" id="6757318"/>
<dbReference type="InParanoid" id="B3S737"/>
<accession>B3S737</accession>
<keyword evidence="3" id="KW-1185">Reference proteome</keyword>
<dbReference type="RefSeq" id="XP_002116105.1">
    <property type="nucleotide sequence ID" value="XM_002116069.1"/>
</dbReference>
<keyword evidence="1" id="KW-0732">Signal</keyword>
<evidence type="ECO:0000313" key="2">
    <source>
        <dbReference type="EMBL" id="EDV21505.1"/>
    </source>
</evidence>
<sequence>MLRVILVSVMMVLAMSPSCCALDKIELGIIGLFPKSDPESKLAAEMAVQDINNDLSMLPMVTFFLTPIEAYKESALTYDSYKMVKMKSIYLGIDNDKLRNRAWVMEKIYKWFNRKSNLEITSSCQLSSFL</sequence>
<name>B3S737_TRIAD</name>
<dbReference type="KEGG" id="tad:TRIADDRAFT_60025"/>
<protein>
    <recommendedName>
        <fullName evidence="4">Receptor ligand binding region domain-containing protein</fullName>
    </recommendedName>
</protein>
<feature type="chain" id="PRO_5002797263" description="Receptor ligand binding region domain-containing protein" evidence="1">
    <location>
        <begin position="22"/>
        <end position="130"/>
    </location>
</feature>
<organism evidence="2 3">
    <name type="scientific">Trichoplax adhaerens</name>
    <name type="common">Trichoplax reptans</name>
    <dbReference type="NCBI Taxonomy" id="10228"/>
    <lineage>
        <taxon>Eukaryota</taxon>
        <taxon>Metazoa</taxon>
        <taxon>Placozoa</taxon>
        <taxon>Uniplacotomia</taxon>
        <taxon>Trichoplacea</taxon>
        <taxon>Trichoplacidae</taxon>
        <taxon>Trichoplax</taxon>
    </lineage>
</organism>
<evidence type="ECO:0008006" key="4">
    <source>
        <dbReference type="Google" id="ProtNLM"/>
    </source>
</evidence>
<evidence type="ECO:0000256" key="1">
    <source>
        <dbReference type="SAM" id="SignalP"/>
    </source>
</evidence>
<dbReference type="Proteomes" id="UP000009022">
    <property type="component" value="Unassembled WGS sequence"/>
</dbReference>